<organism evidence="1 2">
    <name type="scientific">Thermospira aquatica</name>
    <dbReference type="NCBI Taxonomy" id="2828656"/>
    <lineage>
        <taxon>Bacteria</taxon>
        <taxon>Pseudomonadati</taxon>
        <taxon>Spirochaetota</taxon>
        <taxon>Spirochaetia</taxon>
        <taxon>Brevinematales</taxon>
        <taxon>Thermospiraceae</taxon>
        <taxon>Thermospira</taxon>
    </lineage>
</organism>
<name>A0AAX3BG22_9SPIR</name>
<protein>
    <submittedName>
        <fullName evidence="1">Uncharacterized protein</fullName>
    </submittedName>
</protein>
<dbReference type="AlphaFoldDB" id="A0AAX3BG22"/>
<keyword evidence="2" id="KW-1185">Reference proteome</keyword>
<sequence>MTLDEFIDLFFPKWSKGWQPVGNPGFSTGEASYISLYVYNGTPYVAYVDEAHGSNATVMVYKRVMVSK</sequence>
<reference evidence="1" key="2">
    <citation type="submission" date="2022-06" db="EMBL/GenBank/DDBJ databases">
        <title>Thermospira aquatica gen. nov., sp. nov.</title>
        <authorList>
            <person name="Ben Ali Gam Z."/>
            <person name="Labat M."/>
        </authorList>
    </citation>
    <scope>NUCLEOTIDE SEQUENCE</scope>
    <source>
        <strain evidence="1">F1F22</strain>
    </source>
</reference>
<evidence type="ECO:0000313" key="1">
    <source>
        <dbReference type="EMBL" id="URA11293.1"/>
    </source>
</evidence>
<gene>
    <name evidence="1" type="ORF">KDW03_05715</name>
</gene>
<dbReference type="EMBL" id="CP073355">
    <property type="protein sequence ID" value="URA11293.1"/>
    <property type="molecule type" value="Genomic_DNA"/>
</dbReference>
<dbReference type="RefSeq" id="WP_271436425.1">
    <property type="nucleotide sequence ID" value="NZ_CP073355.1"/>
</dbReference>
<proteinExistence type="predicted"/>
<accession>A0AAX3BG22</accession>
<evidence type="ECO:0000313" key="2">
    <source>
        <dbReference type="Proteomes" id="UP001056539"/>
    </source>
</evidence>
<reference evidence="1" key="1">
    <citation type="submission" date="2021-04" db="EMBL/GenBank/DDBJ databases">
        <authorList>
            <person name="Postec A."/>
        </authorList>
    </citation>
    <scope>NUCLEOTIDE SEQUENCE</scope>
    <source>
        <strain evidence="1">F1F22</strain>
    </source>
</reference>
<dbReference type="Proteomes" id="UP001056539">
    <property type="component" value="Chromosome"/>
</dbReference>
<dbReference type="KEGG" id="taqu:KDW03_05715"/>